<dbReference type="EMBL" id="AEGP01000040">
    <property type="protein sequence ID" value="EGG42062.1"/>
    <property type="molecule type" value="Genomic_DNA"/>
</dbReference>
<comment type="caution">
    <text evidence="1">The sequence shown here is derived from an EMBL/GenBank/DDBJ whole genome shotgun (WGS) entry which is preliminary data.</text>
</comment>
<dbReference type="HOGENOM" id="CLU_2433705_0_0_2"/>
<organism evidence="1">
    <name type="scientific">Candidatus Nitrosarchaeum limnium SFB1</name>
    <dbReference type="NCBI Taxonomy" id="886738"/>
    <lineage>
        <taxon>Archaea</taxon>
        <taxon>Nitrososphaerota</taxon>
        <taxon>Nitrososphaeria</taxon>
        <taxon>Nitrosopumilales</taxon>
        <taxon>Nitrosopumilaceae</taxon>
        <taxon>Nitrosarchaeum</taxon>
    </lineage>
</organism>
<evidence type="ECO:0000313" key="1">
    <source>
        <dbReference type="EMBL" id="EGG42062.1"/>
    </source>
</evidence>
<sequence>MSQIHRREIILSDHIYDEIQLLQKEISIRDGKVWSISSTVNLLLLFCLREECRIGIQNNLFLQDYLHEKKSFLDEFVSRIVISAHLLKIC</sequence>
<gene>
    <name evidence="1" type="ORF">Nlim_1077</name>
</gene>
<accession>F3KKQ3</accession>
<name>F3KKQ3_9ARCH</name>
<proteinExistence type="predicted"/>
<reference evidence="1" key="1">
    <citation type="journal article" date="2011" name="PLoS ONE">
        <title>Genome of a low-salinity ammonia-oxidizing archaeon determined by single-cell and metagenomic analysis.</title>
        <authorList>
            <person name="Blainey P.C."/>
            <person name="Mosier A.C."/>
            <person name="Potanina A."/>
            <person name="Francis C.A."/>
            <person name="Quake S.R."/>
        </authorList>
    </citation>
    <scope>NUCLEOTIDE SEQUENCE [LARGE SCALE GENOMIC DNA]</scope>
    <source>
        <strain evidence="1">SFB1</strain>
    </source>
</reference>
<protein>
    <submittedName>
        <fullName evidence="1">Uncharacterized protein</fullName>
    </submittedName>
</protein>
<dbReference type="AlphaFoldDB" id="F3KKQ3"/>
<dbReference type="Proteomes" id="UP000004348">
    <property type="component" value="Chromosome"/>
</dbReference>